<gene>
    <name evidence="4" type="ORF">ACFQ1S_19415</name>
</gene>
<reference evidence="5" key="1">
    <citation type="journal article" date="2019" name="Int. J. Syst. Evol. Microbiol.">
        <title>The Global Catalogue of Microorganisms (GCM) 10K type strain sequencing project: providing services to taxonomists for standard genome sequencing and annotation.</title>
        <authorList>
            <consortium name="The Broad Institute Genomics Platform"/>
            <consortium name="The Broad Institute Genome Sequencing Center for Infectious Disease"/>
            <person name="Wu L."/>
            <person name="Ma J."/>
        </authorList>
    </citation>
    <scope>NUCLEOTIDE SEQUENCE [LARGE SCALE GENOMIC DNA]</scope>
    <source>
        <strain evidence="5">JCM 31486</strain>
    </source>
</reference>
<evidence type="ECO:0000313" key="4">
    <source>
        <dbReference type="EMBL" id="MFD1047553.1"/>
    </source>
</evidence>
<comment type="caution">
    <text evidence="4">The sequence shown here is derived from an EMBL/GenBank/DDBJ whole genome shotgun (WGS) entry which is preliminary data.</text>
</comment>
<accession>A0ABW3MAC8</accession>
<dbReference type="InterPro" id="IPR001478">
    <property type="entry name" value="PDZ"/>
</dbReference>
<proteinExistence type="predicted"/>
<feature type="non-terminal residue" evidence="4">
    <location>
        <position position="1"/>
    </location>
</feature>
<dbReference type="InterPro" id="IPR036034">
    <property type="entry name" value="PDZ_sf"/>
</dbReference>
<evidence type="ECO:0000256" key="1">
    <source>
        <dbReference type="ARBA" id="ARBA00022670"/>
    </source>
</evidence>
<dbReference type="SMART" id="SM00228">
    <property type="entry name" value="PDZ"/>
    <property type="match status" value="1"/>
</dbReference>
<dbReference type="Proteomes" id="UP001597045">
    <property type="component" value="Unassembled WGS sequence"/>
</dbReference>
<dbReference type="GO" id="GO:0006508">
    <property type="term" value="P:proteolysis"/>
    <property type="evidence" value="ECO:0007669"/>
    <property type="project" value="UniProtKB-KW"/>
</dbReference>
<dbReference type="InterPro" id="IPR001940">
    <property type="entry name" value="Peptidase_S1C"/>
</dbReference>
<name>A0ABW3MAC8_9PSEU</name>
<dbReference type="InterPro" id="IPR009003">
    <property type="entry name" value="Peptidase_S1_PA"/>
</dbReference>
<dbReference type="Pfam" id="PF13365">
    <property type="entry name" value="Trypsin_2"/>
    <property type="match status" value="1"/>
</dbReference>
<dbReference type="PRINTS" id="PR00834">
    <property type="entry name" value="PROTEASES2C"/>
</dbReference>
<dbReference type="EMBL" id="JBHTIS010001133">
    <property type="protein sequence ID" value="MFD1047553.1"/>
    <property type="molecule type" value="Genomic_DNA"/>
</dbReference>
<organism evidence="4 5">
    <name type="scientific">Kibdelosporangium lantanae</name>
    <dbReference type="NCBI Taxonomy" id="1497396"/>
    <lineage>
        <taxon>Bacteria</taxon>
        <taxon>Bacillati</taxon>
        <taxon>Actinomycetota</taxon>
        <taxon>Actinomycetes</taxon>
        <taxon>Pseudonocardiales</taxon>
        <taxon>Pseudonocardiaceae</taxon>
        <taxon>Kibdelosporangium</taxon>
    </lineage>
</organism>
<keyword evidence="1 4" id="KW-0645">Protease</keyword>
<dbReference type="Pfam" id="PF13180">
    <property type="entry name" value="PDZ_2"/>
    <property type="match status" value="1"/>
</dbReference>
<evidence type="ECO:0000259" key="3">
    <source>
        <dbReference type="PROSITE" id="PS50106"/>
    </source>
</evidence>
<protein>
    <submittedName>
        <fullName evidence="4">S1C family serine protease</fullName>
        <ecNumber evidence="4">3.4.21.-</ecNumber>
    </submittedName>
</protein>
<evidence type="ECO:0000313" key="5">
    <source>
        <dbReference type="Proteomes" id="UP001597045"/>
    </source>
</evidence>
<keyword evidence="5" id="KW-1185">Reference proteome</keyword>
<dbReference type="PANTHER" id="PTHR43343:SF3">
    <property type="entry name" value="PROTEASE DO-LIKE 8, CHLOROPLASTIC"/>
    <property type="match status" value="1"/>
</dbReference>
<dbReference type="Gene3D" id="2.30.42.10">
    <property type="match status" value="1"/>
</dbReference>
<evidence type="ECO:0000256" key="2">
    <source>
        <dbReference type="ARBA" id="ARBA00022801"/>
    </source>
</evidence>
<dbReference type="Gene3D" id="2.40.10.120">
    <property type="match status" value="1"/>
</dbReference>
<sequence length="275" mass="28066">GAVGSGAVIRPEGYIVTNNHVIDMGANAKIVAVFPDGRRLDAKLVGTDKKTDIAVVKVQADKLTVLPLGDSDKLAVGDTVIAVGAPLGLSNTFTEGIVSALHRPVLTQGNKGGDPPVAYDAIQTDAAINHGNSGGPLVDEHGQIIGVNQSIYATSQDAGSIGLGFAIPANDVAKIAQSLINTGQVKHPDIGINAVSDVSAGSSQGARVANVADNSAAQKAGIHEGDIITKVGDRVVRNSAELTVAVRKFDIGATVPVVLVRDGRELQISVVLQSD</sequence>
<feature type="domain" description="PDZ" evidence="3">
    <location>
        <begin position="179"/>
        <end position="263"/>
    </location>
</feature>
<dbReference type="EC" id="3.4.21.-" evidence="4"/>
<dbReference type="GO" id="GO:0008233">
    <property type="term" value="F:peptidase activity"/>
    <property type="evidence" value="ECO:0007669"/>
    <property type="project" value="UniProtKB-KW"/>
</dbReference>
<dbReference type="PANTHER" id="PTHR43343">
    <property type="entry name" value="PEPTIDASE S12"/>
    <property type="match status" value="1"/>
</dbReference>
<dbReference type="SUPFAM" id="SSF50494">
    <property type="entry name" value="Trypsin-like serine proteases"/>
    <property type="match status" value="1"/>
</dbReference>
<dbReference type="InterPro" id="IPR051201">
    <property type="entry name" value="Chloro_Bact_Ser_Proteases"/>
</dbReference>
<dbReference type="PROSITE" id="PS50106">
    <property type="entry name" value="PDZ"/>
    <property type="match status" value="1"/>
</dbReference>
<keyword evidence="2 4" id="KW-0378">Hydrolase</keyword>
<dbReference type="SUPFAM" id="SSF50156">
    <property type="entry name" value="PDZ domain-like"/>
    <property type="match status" value="1"/>
</dbReference>